<feature type="compositionally biased region" description="Low complexity" evidence="1">
    <location>
        <begin position="66"/>
        <end position="82"/>
    </location>
</feature>
<dbReference type="RefSeq" id="WP_204299442.1">
    <property type="nucleotide sequence ID" value="NZ_BAAAGQ010000021.1"/>
</dbReference>
<sequence>MRRIVTVAGVAVITTLLPPPIARSGDPVPDPAPDADAFVLRILDAQGNPVRPVPTVTQAPPPASSPSPTVTPSSAPTASPTPTVTPSPVPATSPTLTVAQPLPVTSSPAPAVTRPAVADPGPARPMAVVTPSPSVIVVKPGPAAPKPHRPATTPPVIIVKPTLNRPVPAVAEPVRSRPAAKPAVKPTAASPHRQRPRPHRDHRDRPLIVGGPDGPGIHYDGLGLNVRDLLPDFCHRSLSCPISPAQWPGLPPTVPMGGWGFGF</sequence>
<dbReference type="PRINTS" id="PR01217">
    <property type="entry name" value="PRICHEXTENSN"/>
</dbReference>
<proteinExistence type="predicted"/>
<evidence type="ECO:0000256" key="1">
    <source>
        <dbReference type="SAM" id="MobiDB-lite"/>
    </source>
</evidence>
<feature type="region of interest" description="Disordered" evidence="1">
    <location>
        <begin position="49"/>
        <end position="125"/>
    </location>
</feature>
<gene>
    <name evidence="2" type="ORF">Aca07nite_65970</name>
</gene>
<feature type="region of interest" description="Disordered" evidence="1">
    <location>
        <begin position="171"/>
        <end position="214"/>
    </location>
</feature>
<dbReference type="EMBL" id="BOMF01000126">
    <property type="protein sequence ID" value="GID49322.1"/>
    <property type="molecule type" value="Genomic_DNA"/>
</dbReference>
<accession>A0ABQ3WSY0</accession>
<comment type="caution">
    <text evidence="2">The sequence shown here is derived from an EMBL/GenBank/DDBJ whole genome shotgun (WGS) entry which is preliminary data.</text>
</comment>
<organism evidence="2">
    <name type="scientific">Actinoplanes campanulatus</name>
    <dbReference type="NCBI Taxonomy" id="113559"/>
    <lineage>
        <taxon>Bacteria</taxon>
        <taxon>Bacillati</taxon>
        <taxon>Actinomycetota</taxon>
        <taxon>Actinomycetes</taxon>
        <taxon>Micromonosporales</taxon>
        <taxon>Micromonosporaceae</taxon>
        <taxon>Actinoplanes</taxon>
    </lineage>
</organism>
<feature type="compositionally biased region" description="Low complexity" evidence="1">
    <location>
        <begin position="179"/>
        <end position="191"/>
    </location>
</feature>
<evidence type="ECO:0000313" key="2">
    <source>
        <dbReference type="EMBL" id="GID49322.1"/>
    </source>
</evidence>
<protein>
    <submittedName>
        <fullName evidence="2">Uncharacterized protein</fullName>
    </submittedName>
</protein>
<reference evidence="2" key="1">
    <citation type="submission" date="2021-01" db="EMBL/GenBank/DDBJ databases">
        <title>Whole genome shotgun sequence of Actinoplanes capillaceus NBRC 16408.</title>
        <authorList>
            <person name="Komaki H."/>
            <person name="Tamura T."/>
        </authorList>
    </citation>
    <scope>NUCLEOTIDE SEQUENCE [LARGE SCALE GENOMIC DNA]</scope>
    <source>
        <strain evidence="2">NBRC 16408</strain>
    </source>
</reference>
<name>A0ABQ3WSY0_9ACTN</name>